<reference evidence="3" key="2">
    <citation type="submission" date="2018-02" db="UniProtKB">
        <authorList>
            <consortium name="EnsemblPlants"/>
        </authorList>
    </citation>
    <scope>IDENTIFICATION</scope>
    <source>
        <strain evidence="3">Williams 82</strain>
    </source>
</reference>
<evidence type="ECO:0000313" key="4">
    <source>
        <dbReference type="Proteomes" id="UP000008827"/>
    </source>
</evidence>
<protein>
    <submittedName>
        <fullName evidence="2 3">Uncharacterized protein</fullName>
    </submittedName>
</protein>
<dbReference type="Proteomes" id="UP000008827">
    <property type="component" value="Chromosome 3"/>
</dbReference>
<sequence length="322" mass="35483">MCHHLLGKSRGPCTPIHTHNYHSSNVLSVSARKLATALWEFNHSFLLFQMHHHRSANNASAAAASGAGADPRLRRHHHYILHKDRAPVISNFLADASPSSPDQGLEDLRNSLLYTTLLLDATIASAKEEITRRECELIHVNDLLSRKQQLEQHQFVQTHQRDTISQSEEEQQEGFSEKHSASSGCEGNNNMPSPGGSSTPHQTTPLQVVMELAEKKPLPKKGKLLKAVVEAGPLLQTLFLAGPVPQWQHPPPQLNSIEIPPVAISPQQDSSSTKSASFPFNKKKKDLLVLSRSRKVIQHMPTTPTTTIAAASHHSLPHPSFS</sequence>
<accession>A0A0R0KFC6</accession>
<evidence type="ECO:0000313" key="2">
    <source>
        <dbReference type="EMBL" id="KRH65821.1"/>
    </source>
</evidence>
<dbReference type="InterPro" id="IPR012862">
    <property type="entry name" value="DUF1635"/>
</dbReference>
<dbReference type="Pfam" id="PF07795">
    <property type="entry name" value="DUF1635"/>
    <property type="match status" value="1"/>
</dbReference>
<proteinExistence type="predicted"/>
<dbReference type="EMBL" id="CM000836">
    <property type="protein sequence ID" value="KRH65821.1"/>
    <property type="molecule type" value="Genomic_DNA"/>
</dbReference>
<reference evidence="2" key="3">
    <citation type="submission" date="2018-07" db="EMBL/GenBank/DDBJ databases">
        <title>WGS assembly of Glycine max.</title>
        <authorList>
            <person name="Schmutz J."/>
            <person name="Cannon S."/>
            <person name="Schlueter J."/>
            <person name="Ma J."/>
            <person name="Mitros T."/>
            <person name="Nelson W."/>
            <person name="Hyten D."/>
            <person name="Song Q."/>
            <person name="Thelen J."/>
            <person name="Cheng J."/>
            <person name="Xu D."/>
            <person name="Hellsten U."/>
            <person name="May G."/>
            <person name="Yu Y."/>
            <person name="Sakurai T."/>
            <person name="Umezawa T."/>
            <person name="Bhattacharyya M."/>
            <person name="Sandhu D."/>
            <person name="Valliyodan B."/>
            <person name="Lindquist E."/>
            <person name="Peto M."/>
            <person name="Grant D."/>
            <person name="Shu S."/>
            <person name="Goodstein D."/>
            <person name="Barry K."/>
            <person name="Futrell-Griggs M."/>
            <person name="Abernathy B."/>
            <person name="Du J."/>
            <person name="Tian Z."/>
            <person name="Zhu L."/>
            <person name="Gill N."/>
            <person name="Joshi T."/>
            <person name="Libault M."/>
            <person name="Sethuraman A."/>
            <person name="Zhang X."/>
            <person name="Shinozaki K."/>
            <person name="Nguyen H."/>
            <person name="Wing R."/>
            <person name="Cregan P."/>
            <person name="Specht J."/>
            <person name="Grimwood J."/>
            <person name="Rokhsar D."/>
            <person name="Stacey G."/>
            <person name="Shoemaker R."/>
            <person name="Jackson S."/>
        </authorList>
    </citation>
    <scope>NUCLEOTIDE SEQUENCE</scope>
    <source>
        <tissue evidence="2">Callus</tissue>
    </source>
</reference>
<dbReference type="EnsemblPlants" id="KRH65821">
    <property type="protein sequence ID" value="KRH65821"/>
    <property type="gene ID" value="GLYMA_03G064100"/>
</dbReference>
<dbReference type="OMA" id="FVEWESR"/>
<feature type="compositionally biased region" description="Polar residues" evidence="1">
    <location>
        <begin position="181"/>
        <end position="203"/>
    </location>
</feature>
<evidence type="ECO:0000256" key="1">
    <source>
        <dbReference type="SAM" id="MobiDB-lite"/>
    </source>
</evidence>
<dbReference type="SMR" id="A0A0R0KFC6"/>
<gene>
    <name evidence="2" type="ORF">GLYMA_03G064100</name>
</gene>
<organism evidence="2">
    <name type="scientific">Glycine max</name>
    <name type="common">Soybean</name>
    <name type="synonym">Glycine hispida</name>
    <dbReference type="NCBI Taxonomy" id="3847"/>
    <lineage>
        <taxon>Eukaryota</taxon>
        <taxon>Viridiplantae</taxon>
        <taxon>Streptophyta</taxon>
        <taxon>Embryophyta</taxon>
        <taxon>Tracheophyta</taxon>
        <taxon>Spermatophyta</taxon>
        <taxon>Magnoliopsida</taxon>
        <taxon>eudicotyledons</taxon>
        <taxon>Gunneridae</taxon>
        <taxon>Pentapetalae</taxon>
        <taxon>rosids</taxon>
        <taxon>fabids</taxon>
        <taxon>Fabales</taxon>
        <taxon>Fabaceae</taxon>
        <taxon>Papilionoideae</taxon>
        <taxon>50 kb inversion clade</taxon>
        <taxon>NPAAA clade</taxon>
        <taxon>indigoferoid/millettioid clade</taxon>
        <taxon>Phaseoleae</taxon>
        <taxon>Glycine</taxon>
        <taxon>Glycine subgen. Soja</taxon>
    </lineage>
</organism>
<name>A0A0R0KFC6_SOYBN</name>
<dbReference type="PANTHER" id="PTHR33431">
    <property type="entry name" value="ENABLED-LIKE PROTEIN (DUF1635)"/>
    <property type="match status" value="1"/>
</dbReference>
<evidence type="ECO:0000313" key="3">
    <source>
        <dbReference type="EnsemblPlants" id="KRH65821"/>
    </source>
</evidence>
<dbReference type="Gramene" id="KRH65821">
    <property type="protein sequence ID" value="KRH65821"/>
    <property type="gene ID" value="GLYMA_03G064100"/>
</dbReference>
<dbReference type="InParanoid" id="A0A0R0KFC6"/>
<feature type="region of interest" description="Disordered" evidence="1">
    <location>
        <begin position="154"/>
        <end position="203"/>
    </location>
</feature>
<dbReference type="PANTHER" id="PTHR33431:SF2">
    <property type="entry name" value="CAMP-DEPENDENT PROTEIN KINASE CATALYTIC SUBUNIT-LIKE"/>
    <property type="match status" value="1"/>
</dbReference>
<reference evidence="2 3" key="1">
    <citation type="journal article" date="2010" name="Nature">
        <title>Genome sequence of the palaeopolyploid soybean.</title>
        <authorList>
            <person name="Schmutz J."/>
            <person name="Cannon S.B."/>
            <person name="Schlueter J."/>
            <person name="Ma J."/>
            <person name="Mitros T."/>
            <person name="Nelson W."/>
            <person name="Hyten D.L."/>
            <person name="Song Q."/>
            <person name="Thelen J.J."/>
            <person name="Cheng J."/>
            <person name="Xu D."/>
            <person name="Hellsten U."/>
            <person name="May G.D."/>
            <person name="Yu Y."/>
            <person name="Sakurai T."/>
            <person name="Umezawa T."/>
            <person name="Bhattacharyya M.K."/>
            <person name="Sandhu D."/>
            <person name="Valliyodan B."/>
            <person name="Lindquist E."/>
            <person name="Peto M."/>
            <person name="Grant D."/>
            <person name="Shu S."/>
            <person name="Goodstein D."/>
            <person name="Barry K."/>
            <person name="Futrell-Griggs M."/>
            <person name="Abernathy B."/>
            <person name="Du J."/>
            <person name="Tian Z."/>
            <person name="Zhu L."/>
            <person name="Gill N."/>
            <person name="Joshi T."/>
            <person name="Libault M."/>
            <person name="Sethuraman A."/>
            <person name="Zhang X.-C."/>
            <person name="Shinozaki K."/>
            <person name="Nguyen H.T."/>
            <person name="Wing R.A."/>
            <person name="Cregan P."/>
            <person name="Specht J."/>
            <person name="Grimwood J."/>
            <person name="Rokhsar D."/>
            <person name="Stacey G."/>
            <person name="Shoemaker R.C."/>
            <person name="Jackson S.A."/>
        </authorList>
    </citation>
    <scope>NUCLEOTIDE SEQUENCE</scope>
    <source>
        <strain evidence="3">cv. Williams 82</strain>
        <tissue evidence="2">Callus</tissue>
    </source>
</reference>
<keyword evidence="4" id="KW-1185">Reference proteome</keyword>
<dbReference type="AlphaFoldDB" id="A0A0R0KFC6"/>
<dbReference type="PaxDb" id="3847-GLYMA03G09342.1"/>